<keyword evidence="7 8" id="KW-0067">ATP-binding</keyword>
<dbReference type="PANTHER" id="PTHR43654:SF1">
    <property type="entry name" value="ISOPENTENYL PHOSPHATE KINASE"/>
    <property type="match status" value="1"/>
</dbReference>
<dbReference type="PIRSF" id="PIRSF000729">
    <property type="entry name" value="GK"/>
    <property type="match status" value="1"/>
</dbReference>
<dbReference type="GO" id="GO:0004349">
    <property type="term" value="F:glutamate 5-kinase activity"/>
    <property type="evidence" value="ECO:0007669"/>
    <property type="project" value="UniProtKB-UniRule"/>
</dbReference>
<dbReference type="GO" id="GO:0055129">
    <property type="term" value="P:L-proline biosynthetic process"/>
    <property type="evidence" value="ECO:0007669"/>
    <property type="project" value="UniProtKB-UniRule"/>
</dbReference>
<feature type="binding site" evidence="8">
    <location>
        <begin position="217"/>
        <end position="223"/>
    </location>
    <ligand>
        <name>ATP</name>
        <dbReference type="ChEBI" id="CHEBI:30616"/>
    </ligand>
</feature>
<keyword evidence="6 8" id="KW-0418">Kinase</keyword>
<dbReference type="EC" id="2.7.2.11" evidence="8"/>
<comment type="pathway">
    <text evidence="8">Amino-acid biosynthesis; L-proline biosynthesis; L-glutamate 5-semialdehyde from L-glutamate: step 1/2.</text>
</comment>
<comment type="caution">
    <text evidence="8">Lacks conserved residue(s) required for the propagation of feature annotation.</text>
</comment>
<dbReference type="PANTHER" id="PTHR43654">
    <property type="entry name" value="GLUTAMATE 5-KINASE"/>
    <property type="match status" value="1"/>
</dbReference>
<keyword evidence="2 8" id="KW-0028">Amino-acid biosynthesis</keyword>
<comment type="subcellular location">
    <subcellularLocation>
        <location evidence="8">Cytoplasm</location>
    </subcellularLocation>
</comment>
<comment type="caution">
    <text evidence="10">The sequence shown here is derived from an EMBL/GenBank/DDBJ whole genome shotgun (WGS) entry which is preliminary data.</text>
</comment>
<dbReference type="SUPFAM" id="SSF53633">
    <property type="entry name" value="Carbamate kinase-like"/>
    <property type="match status" value="1"/>
</dbReference>
<dbReference type="Gene3D" id="3.40.1160.10">
    <property type="entry name" value="Acetylglutamate kinase-like"/>
    <property type="match status" value="1"/>
</dbReference>
<evidence type="ECO:0000256" key="5">
    <source>
        <dbReference type="ARBA" id="ARBA00022741"/>
    </source>
</evidence>
<dbReference type="InterPro" id="IPR001048">
    <property type="entry name" value="Asp/Glu/Uridylate_kinase"/>
</dbReference>
<evidence type="ECO:0000256" key="3">
    <source>
        <dbReference type="ARBA" id="ARBA00022650"/>
    </source>
</evidence>
<dbReference type="InterPro" id="IPR002478">
    <property type="entry name" value="PUA"/>
</dbReference>
<comment type="function">
    <text evidence="8">Catalyzes the transfer of a phosphate group to glutamate to form L-glutamate 5-phosphate.</text>
</comment>
<dbReference type="FunFam" id="3.40.1160.10:FF:000018">
    <property type="entry name" value="Glutamate 5-kinase"/>
    <property type="match status" value="1"/>
</dbReference>
<dbReference type="Pfam" id="PF00696">
    <property type="entry name" value="AA_kinase"/>
    <property type="match status" value="1"/>
</dbReference>
<dbReference type="Pfam" id="PF01472">
    <property type="entry name" value="PUA"/>
    <property type="match status" value="1"/>
</dbReference>
<sequence length="380" mass="41214">MERRRSYLEKARRVVLKLGSSVITAEDGLNMPLIQRLVGEIAALRQADRQVVMVSSGAVAAGLRKLGICVRPTGMPQMQAVAAAGQSSLMQTYEEAFAAHRLKVAQILLSHEDLAARRRFLNARNTLFTLLQWQVVPIINENDTVTTEELKFGDNDNLAALICNLVEADLLILLTNTDGLYARDPREDPEAPLLTFLETTDPRLETAAGQRPNALGTGGMASKLQAVKKAATAGVPSLIANGLKPGILGEIFNGRDVGTFFLPQTHRLSSRQYWLAYHVTPKGAILVDDGAREALVHKGKSLLPAGILEVFGGFRKGAPVSLLDSEGAAFAVGLSNYSSRDINRIKGKQTQEIAQSLGHKDYDEVIHRDNLVIFPEFGGG</sequence>
<comment type="catalytic activity">
    <reaction evidence="8">
        <text>L-glutamate + ATP = L-glutamyl 5-phosphate + ADP</text>
        <dbReference type="Rhea" id="RHEA:14877"/>
        <dbReference type="ChEBI" id="CHEBI:29985"/>
        <dbReference type="ChEBI" id="CHEBI:30616"/>
        <dbReference type="ChEBI" id="CHEBI:58274"/>
        <dbReference type="ChEBI" id="CHEBI:456216"/>
        <dbReference type="EC" id="2.7.2.11"/>
    </reaction>
</comment>
<dbReference type="GO" id="GO:0005524">
    <property type="term" value="F:ATP binding"/>
    <property type="evidence" value="ECO:0007669"/>
    <property type="project" value="UniProtKB-KW"/>
</dbReference>
<dbReference type="InterPro" id="IPR036974">
    <property type="entry name" value="PUA_sf"/>
</dbReference>
<protein>
    <recommendedName>
        <fullName evidence="8">Glutamate 5-kinase</fullName>
        <ecNumber evidence="8">2.7.2.11</ecNumber>
    </recommendedName>
    <alternativeName>
        <fullName evidence="8">Gamma-glutamyl kinase</fullName>
        <shortName evidence="8">GK</shortName>
    </alternativeName>
</protein>
<evidence type="ECO:0000256" key="7">
    <source>
        <dbReference type="ARBA" id="ARBA00022840"/>
    </source>
</evidence>
<evidence type="ECO:0000256" key="6">
    <source>
        <dbReference type="ARBA" id="ARBA00022777"/>
    </source>
</evidence>
<dbReference type="PRINTS" id="PR00474">
    <property type="entry name" value="GLU5KINASE"/>
</dbReference>
<feature type="binding site" evidence="8">
    <location>
        <position position="155"/>
    </location>
    <ligand>
        <name>substrate</name>
    </ligand>
</feature>
<dbReference type="GO" id="GO:0005829">
    <property type="term" value="C:cytosol"/>
    <property type="evidence" value="ECO:0007669"/>
    <property type="project" value="TreeGrafter"/>
</dbReference>
<keyword evidence="4 8" id="KW-0808">Transferase</keyword>
<evidence type="ECO:0000259" key="9">
    <source>
        <dbReference type="SMART" id="SM00359"/>
    </source>
</evidence>
<evidence type="ECO:0000313" key="10">
    <source>
        <dbReference type="EMBL" id="HHS30343.1"/>
    </source>
</evidence>
<dbReference type="AlphaFoldDB" id="A0A7V6A5N5"/>
<feature type="domain" description="PUA" evidence="9">
    <location>
        <begin position="283"/>
        <end position="366"/>
    </location>
</feature>
<feature type="binding site" evidence="8">
    <location>
        <position position="17"/>
    </location>
    <ligand>
        <name>ATP</name>
        <dbReference type="ChEBI" id="CHEBI:30616"/>
    </ligand>
</feature>
<name>A0A7V6A5N5_9BACT</name>
<reference evidence="10" key="1">
    <citation type="journal article" date="2020" name="mSystems">
        <title>Genome- and Community-Level Interaction Insights into Carbon Utilization and Element Cycling Functions of Hydrothermarchaeota in Hydrothermal Sediment.</title>
        <authorList>
            <person name="Zhou Z."/>
            <person name="Liu Y."/>
            <person name="Xu W."/>
            <person name="Pan J."/>
            <person name="Luo Z.H."/>
            <person name="Li M."/>
        </authorList>
    </citation>
    <scope>NUCLEOTIDE SEQUENCE [LARGE SCALE GENOMIC DNA]</scope>
    <source>
        <strain evidence="10">SpSt-767</strain>
    </source>
</reference>
<dbReference type="InterPro" id="IPR015947">
    <property type="entry name" value="PUA-like_sf"/>
</dbReference>
<organism evidence="10">
    <name type="scientific">Desulfobacca acetoxidans</name>
    <dbReference type="NCBI Taxonomy" id="60893"/>
    <lineage>
        <taxon>Bacteria</taxon>
        <taxon>Pseudomonadati</taxon>
        <taxon>Thermodesulfobacteriota</taxon>
        <taxon>Desulfobaccia</taxon>
        <taxon>Desulfobaccales</taxon>
        <taxon>Desulfobaccaceae</taxon>
        <taxon>Desulfobacca</taxon>
    </lineage>
</organism>
<evidence type="ECO:0000256" key="4">
    <source>
        <dbReference type="ARBA" id="ARBA00022679"/>
    </source>
</evidence>
<dbReference type="SUPFAM" id="SSF88697">
    <property type="entry name" value="PUA domain-like"/>
    <property type="match status" value="1"/>
</dbReference>
<gene>
    <name evidence="8 10" type="primary">proB</name>
    <name evidence="10" type="ORF">ENV52_11660</name>
</gene>
<dbReference type="NCBIfam" id="TIGR01027">
    <property type="entry name" value="proB"/>
    <property type="match status" value="1"/>
</dbReference>
<keyword evidence="5 8" id="KW-0547">Nucleotide-binding</keyword>
<dbReference type="InterPro" id="IPR011529">
    <property type="entry name" value="Glu_5kinase"/>
</dbReference>
<dbReference type="UniPathway" id="UPA00098">
    <property type="reaction ID" value="UER00359"/>
</dbReference>
<evidence type="ECO:0000256" key="2">
    <source>
        <dbReference type="ARBA" id="ARBA00022605"/>
    </source>
</evidence>
<dbReference type="HAMAP" id="MF_00456">
    <property type="entry name" value="ProB"/>
    <property type="match status" value="1"/>
</dbReference>
<comment type="similarity">
    <text evidence="8">Belongs to the glutamate 5-kinase family.</text>
</comment>
<evidence type="ECO:0000256" key="1">
    <source>
        <dbReference type="ARBA" id="ARBA00022490"/>
    </source>
</evidence>
<dbReference type="EMBL" id="DTGR01000183">
    <property type="protein sequence ID" value="HHS30343.1"/>
    <property type="molecule type" value="Genomic_DNA"/>
</dbReference>
<dbReference type="FunFam" id="2.30.130.10:FF:000007">
    <property type="entry name" value="Glutamate 5-kinase"/>
    <property type="match status" value="1"/>
</dbReference>
<dbReference type="InterPro" id="IPR005715">
    <property type="entry name" value="Glu_5kinase/COase_Synthase"/>
</dbReference>
<dbReference type="GO" id="GO:0003723">
    <property type="term" value="F:RNA binding"/>
    <property type="evidence" value="ECO:0007669"/>
    <property type="project" value="InterPro"/>
</dbReference>
<dbReference type="SMART" id="SM00359">
    <property type="entry name" value="PUA"/>
    <property type="match status" value="1"/>
</dbReference>
<dbReference type="InterPro" id="IPR036393">
    <property type="entry name" value="AceGlu_kinase-like_sf"/>
</dbReference>
<feature type="binding site" evidence="8">
    <location>
        <position position="143"/>
    </location>
    <ligand>
        <name>substrate</name>
    </ligand>
</feature>
<dbReference type="InterPro" id="IPR001057">
    <property type="entry name" value="Glu/AcGlu_kinase"/>
</dbReference>
<accession>A0A7V6A5N5</accession>
<dbReference type="PROSITE" id="PS50890">
    <property type="entry name" value="PUA"/>
    <property type="match status" value="1"/>
</dbReference>
<proteinExistence type="inferred from homology"/>
<evidence type="ECO:0000256" key="8">
    <source>
        <dbReference type="HAMAP-Rule" id="MF_00456"/>
    </source>
</evidence>
<keyword evidence="3 8" id="KW-0641">Proline biosynthesis</keyword>
<dbReference type="Gene3D" id="2.30.130.10">
    <property type="entry name" value="PUA domain"/>
    <property type="match status" value="1"/>
</dbReference>
<dbReference type="CDD" id="cd21157">
    <property type="entry name" value="PUA_G5K"/>
    <property type="match status" value="1"/>
</dbReference>
<feature type="binding site" evidence="8">
    <location>
        <position position="56"/>
    </location>
    <ligand>
        <name>substrate</name>
    </ligand>
</feature>
<dbReference type="CDD" id="cd04242">
    <property type="entry name" value="AAK_G5K_ProB"/>
    <property type="match status" value="1"/>
</dbReference>
<dbReference type="InterPro" id="IPR041739">
    <property type="entry name" value="G5K_ProB"/>
</dbReference>
<keyword evidence="1 8" id="KW-0963">Cytoplasm</keyword>